<gene>
    <name evidence="1" type="ORF">DQ392_15275</name>
</gene>
<organism evidence="1 2">
    <name type="scientific">Streptomyces reniochalinae</name>
    <dbReference type="NCBI Taxonomy" id="2250578"/>
    <lineage>
        <taxon>Bacteria</taxon>
        <taxon>Bacillati</taxon>
        <taxon>Actinomycetota</taxon>
        <taxon>Actinomycetes</taxon>
        <taxon>Kitasatosporales</taxon>
        <taxon>Streptomycetaceae</taxon>
        <taxon>Streptomyces</taxon>
    </lineage>
</organism>
<dbReference type="AlphaFoldDB" id="A0A367ELD8"/>
<protein>
    <submittedName>
        <fullName evidence="1">Uncharacterized protein</fullName>
    </submittedName>
</protein>
<dbReference type="RefSeq" id="WP_114016147.1">
    <property type="nucleotide sequence ID" value="NZ_QOIM01000034.1"/>
</dbReference>
<keyword evidence="2" id="KW-1185">Reference proteome</keyword>
<comment type="caution">
    <text evidence="1">The sequence shown here is derived from an EMBL/GenBank/DDBJ whole genome shotgun (WGS) entry which is preliminary data.</text>
</comment>
<name>A0A367ELD8_9ACTN</name>
<sequence length="79" mass="8483">MTWGSPVIRWGKADGVIAGFADEVEARRPARARAALEEARGTWEEPAAGALALRLALEAAAQALTEVLRVAESRARRVD</sequence>
<evidence type="ECO:0000313" key="1">
    <source>
        <dbReference type="EMBL" id="RCG18030.1"/>
    </source>
</evidence>
<proteinExistence type="predicted"/>
<evidence type="ECO:0000313" key="2">
    <source>
        <dbReference type="Proteomes" id="UP000253507"/>
    </source>
</evidence>
<accession>A0A367ELD8</accession>
<dbReference type="Proteomes" id="UP000253507">
    <property type="component" value="Unassembled WGS sequence"/>
</dbReference>
<dbReference type="EMBL" id="QOIM01000034">
    <property type="protein sequence ID" value="RCG18030.1"/>
    <property type="molecule type" value="Genomic_DNA"/>
</dbReference>
<reference evidence="1 2" key="1">
    <citation type="submission" date="2018-06" db="EMBL/GenBank/DDBJ databases">
        <title>Streptomyces reniochalinae sp. nov. and Streptomyces diacarnus sp. nov. from marine sponges.</title>
        <authorList>
            <person name="Li L."/>
        </authorList>
    </citation>
    <scope>NUCLEOTIDE SEQUENCE [LARGE SCALE GENOMIC DNA]</scope>
    <source>
        <strain evidence="1 2">LHW50302</strain>
    </source>
</reference>